<keyword evidence="1" id="KW-0496">Mitochondrion</keyword>
<evidence type="ECO:0000313" key="2">
    <source>
        <dbReference type="Proteomes" id="UP000290189"/>
    </source>
</evidence>
<dbReference type="AlphaFoldDB" id="A0A3P3YM14"/>
<proteinExistence type="predicted"/>
<dbReference type="EMBL" id="OVEO01000016">
    <property type="protein sequence ID" value="SPR01208.1"/>
    <property type="molecule type" value="Genomic_DNA"/>
</dbReference>
<evidence type="ECO:0000313" key="1">
    <source>
        <dbReference type="EMBL" id="SPR01208.1"/>
    </source>
</evidence>
<reference evidence="1 2" key="1">
    <citation type="submission" date="2018-03" db="EMBL/GenBank/DDBJ databases">
        <authorList>
            <person name="Fogelqvist J."/>
        </authorList>
    </citation>
    <scope>NUCLEOTIDE SEQUENCE [LARGE SCALE GENOMIC DNA]</scope>
</reference>
<dbReference type="Proteomes" id="UP000290189">
    <property type="component" value="Unassembled WGS sequence"/>
</dbReference>
<geneLocation type="mitochondrion" evidence="1"/>
<organism evidence="1 2">
    <name type="scientific">Plasmodiophora brassicae</name>
    <name type="common">Clubroot disease agent</name>
    <dbReference type="NCBI Taxonomy" id="37360"/>
    <lineage>
        <taxon>Eukaryota</taxon>
        <taxon>Sar</taxon>
        <taxon>Rhizaria</taxon>
        <taxon>Endomyxa</taxon>
        <taxon>Phytomyxea</taxon>
        <taxon>Plasmodiophorida</taxon>
        <taxon>Plasmodiophoridae</taxon>
        <taxon>Plasmodiophora</taxon>
    </lineage>
</organism>
<gene>
    <name evidence="1" type="ORF">PLBR_LOCUS8423</name>
</gene>
<protein>
    <submittedName>
        <fullName evidence="1">Uncharacterized protein</fullName>
    </submittedName>
</protein>
<name>A0A3P3YM14_PLABS</name>
<accession>A0A3P3YM14</accession>
<sequence length="677" mass="75215">MATQVPWKSALLQMSITCRCGQHFGMVGLTDHQARLCPARYRVCRSCQSRLSLDALAEHACAGRSSTSAHVASSETDLVGDQDLFLFFVQTQIGRRSSFFGLHRLLSSWRDPVRSATWLIVESQLVAPGPSFDLVSEAMLVGSDLQHEILTITMLLAKALLERRRHADATEVLRIGVRQLKSQVEIGYLECILDSFAHCTSLPVYPALWMASHMAVTPTETMRLTQRFPAGTAPSDSQVRCHRDPLDGDEIGDSLSSGQIESLIQLRLAGYSRYYSDGVNLHVIMSDADCIGYRFDRVGGLRLLVHTDMLFPFAEVPVRQPKPAWDRRPKDSFPLGTTLHDDLTEGEVQTVTGALPWVSSLYRTCRDLWLGVFPGSTIDPWEYPETIAGLTVRVEWVAAMAQHGARLLPDDTNIAVMNRWPNPCTGCVVRHSRNTPTVSGGILCSYNGQSGFLTVPTHAFYTRHPDDVDEDEPRSSGLGDWLRYAFACIGSRSRFSGRLKAKPLPGLRIYHCTMDQSLGSVVHCFDDTEAILSLRDCPNNQYDVSLLDFRAGTCPLWYHNCIAGIYGTVMTGMGDFDRVDIRQIPYFLYYDSSPLGLLILRYDGTVHAPGVPGGRMHRLHMFTVEDVPPLCKGLTFAGCCGCPIFDGQARIYGFARFYDDQRRTIACVALPPGLSLT</sequence>